<gene>
    <name evidence="1" type="ORF">DDF67_20905</name>
</gene>
<organism evidence="1 2">
    <name type="scientific">Caulobacter endophyticus</name>
    <dbReference type="NCBI Taxonomy" id="2172652"/>
    <lineage>
        <taxon>Bacteria</taxon>
        <taxon>Pseudomonadati</taxon>
        <taxon>Pseudomonadota</taxon>
        <taxon>Alphaproteobacteria</taxon>
        <taxon>Caulobacterales</taxon>
        <taxon>Caulobacteraceae</taxon>
        <taxon>Caulobacter</taxon>
    </lineage>
</organism>
<dbReference type="InterPro" id="IPR027417">
    <property type="entry name" value="P-loop_NTPase"/>
</dbReference>
<dbReference type="SUPFAM" id="SSF52540">
    <property type="entry name" value="P-loop containing nucleoside triphosphate hydrolases"/>
    <property type="match status" value="1"/>
</dbReference>
<comment type="caution">
    <text evidence="1">The sequence shown here is derived from an EMBL/GenBank/DDBJ whole genome shotgun (WGS) entry which is preliminary data.</text>
</comment>
<reference evidence="1 2" key="1">
    <citation type="submission" date="2018-04" db="EMBL/GenBank/DDBJ databases">
        <title>The genome sequence of Caulobacter sp. 744.</title>
        <authorList>
            <person name="Gao J."/>
            <person name="Sun J."/>
        </authorList>
    </citation>
    <scope>NUCLEOTIDE SEQUENCE [LARGE SCALE GENOMIC DNA]</scope>
    <source>
        <strain evidence="1 2">774</strain>
    </source>
</reference>
<dbReference type="PIRSF" id="PIRSF034285">
    <property type="entry name" value="UCP034285"/>
    <property type="match status" value="1"/>
</dbReference>
<dbReference type="Proteomes" id="UP000245073">
    <property type="component" value="Unassembled WGS sequence"/>
</dbReference>
<dbReference type="EMBL" id="QDKQ01000069">
    <property type="protein sequence ID" value="PVM83400.1"/>
    <property type="molecule type" value="Genomic_DNA"/>
</dbReference>
<evidence type="ECO:0000313" key="1">
    <source>
        <dbReference type="EMBL" id="PVM83400.1"/>
    </source>
</evidence>
<name>A0A2T9JI85_9CAUL</name>
<evidence type="ECO:0000313" key="2">
    <source>
        <dbReference type="Proteomes" id="UP000245073"/>
    </source>
</evidence>
<accession>A0A2T9JI85</accession>
<dbReference type="AlphaFoldDB" id="A0A2T9JI85"/>
<dbReference type="OrthoDB" id="7202530at2"/>
<dbReference type="RefSeq" id="WP_109102751.1">
    <property type="nucleotide sequence ID" value="NZ_QDKQ01000069.1"/>
</dbReference>
<keyword evidence="2" id="KW-1185">Reference proteome</keyword>
<proteinExistence type="predicted"/>
<dbReference type="InterPro" id="IPR017026">
    <property type="entry name" value="ImuA"/>
</dbReference>
<sequence length="260" mass="27453">MTSSPVPAAFDTLRRKVRALEAQDRVTRAVLPFGVPPLDARLPGGGLALGALHEVAGGAEEALYGATAARFAAGILARAQGEVLWCRRQADLFAPSLAQAGLPPHRVIFADAGDEAGVLAAMEEGLRWPGLAGVIGEVGKLSMTASRRLQLAAEKSGQIAIAVRRWRRIADAADLGQPTAAQTRWRVSPLPSSPLPPSVPGVGRPRWFLELLRCKAGEAFDIELEACDAKGHLRLPAPLAHRPVGSFAGPKDRGQERAIA</sequence>
<protein>
    <submittedName>
        <fullName evidence="1">Damage-inducible protein</fullName>
    </submittedName>
</protein>
<dbReference type="Gene3D" id="3.40.50.300">
    <property type="entry name" value="P-loop containing nucleotide triphosphate hydrolases"/>
    <property type="match status" value="1"/>
</dbReference>